<evidence type="ECO:0000313" key="3">
    <source>
        <dbReference type="EMBL" id="PAV19524.1"/>
    </source>
</evidence>
<organism evidence="3 4">
    <name type="scientific">Pyrrhoderma noxium</name>
    <dbReference type="NCBI Taxonomy" id="2282107"/>
    <lineage>
        <taxon>Eukaryota</taxon>
        <taxon>Fungi</taxon>
        <taxon>Dikarya</taxon>
        <taxon>Basidiomycota</taxon>
        <taxon>Agaricomycotina</taxon>
        <taxon>Agaricomycetes</taxon>
        <taxon>Hymenochaetales</taxon>
        <taxon>Hymenochaetaceae</taxon>
        <taxon>Pyrrhoderma</taxon>
    </lineage>
</organism>
<dbReference type="InterPro" id="IPR036322">
    <property type="entry name" value="WD40_repeat_dom_sf"/>
</dbReference>
<dbReference type="OrthoDB" id="972532at2759"/>
<sequence>MLHSPASPQSRVSKQIDALDERESPDIPPDLEKDMRNLLQLMSFIKNSSCHPCIHKEERSDMRLKEYDSKLNLRPDVGGSSSDDKEKTYYYKRFRSLHGRIDQRLIHIRNQLTSLGGGGRTAKALESVQKALHEIDWPGGSEFMSIQECVSALAALDLVMTEVKDSFKELGVYNVVLFNKLDTIKSHSQIIKERLDVEYGQVGIKQIPVDGYLDSLVWKDLLAIFEGFLHELSDIDDKGMPTIHRSQEFQSQRYLLLTTVATFLSSVTATTLQITATDSDDISILSQTMNSLWLISLVFSTASAVFSLLIMTWHQSHVRQPDKSLPPWAHSLLKNGPTLTLVASVASFSVGLCLLSFSISKNQKHSMPAAAVPTIFAGTFSTLIFVLTSRLLFEKWKDDIFTTWNSLLDTLDRFFLHILEIINTLILIIKRLLQRNTRIRRTSVELSTYLEHSAVQQNSLATLDKHAFLSVDCMSPISLTSSGPEAWMSDYILQEEEKLEASNFENTLQFSPLGTFLASYSSGIVTIYAAKMLTRSFFLKKTLEVPDNDTVKQILWKPSGEYLLIRTKKLIQIWGIKLLHSSYEPFIEGTLVTTTSVASQSAHWLYDLPGFTCAIKSTVVTFNIEGEILKTYEFGNRYIRDVAYFGNQSILCLASPIISDSDSGAGLDKAAQILIFSTESKSIQRQIDVFSDQTSLSVSYSTNKVILHGSKRAVQVFEMTSGGLLTLDEDTYSLSNGNPIGEGNNITPWDGLSFFGKDSRLVMGVSGFEVTLFEQSHFRYKILHIFSTPNDDAKLKAPISFAASPSVPYMFAFGLEDGSIKVWSIQSDKSLIGSDPRVDNFVVHDRRSRFGEPSVSMGRYLTLPPPATARMQSV</sequence>
<feature type="compositionally biased region" description="Polar residues" evidence="1">
    <location>
        <begin position="1"/>
        <end position="13"/>
    </location>
</feature>
<feature type="transmembrane region" description="Helical" evidence="2">
    <location>
        <begin position="254"/>
        <end position="272"/>
    </location>
</feature>
<accession>A0A286UJ74</accession>
<feature type="transmembrane region" description="Helical" evidence="2">
    <location>
        <begin position="413"/>
        <end position="433"/>
    </location>
</feature>
<keyword evidence="2" id="KW-0472">Membrane</keyword>
<reference evidence="3 4" key="1">
    <citation type="journal article" date="2017" name="Mol. Ecol.">
        <title>Comparative and population genomic landscape of Phellinus noxius: A hypervariable fungus causing root rot in trees.</title>
        <authorList>
            <person name="Chung C.L."/>
            <person name="Lee T.J."/>
            <person name="Akiba M."/>
            <person name="Lee H.H."/>
            <person name="Kuo T.H."/>
            <person name="Liu D."/>
            <person name="Ke H.M."/>
            <person name="Yokoi T."/>
            <person name="Roa M.B."/>
            <person name="Lu M.J."/>
            <person name="Chang Y.Y."/>
            <person name="Ann P.J."/>
            <person name="Tsai J.N."/>
            <person name="Chen C.Y."/>
            <person name="Tzean S.S."/>
            <person name="Ota Y."/>
            <person name="Hattori T."/>
            <person name="Sahashi N."/>
            <person name="Liou R.F."/>
            <person name="Kikuchi T."/>
            <person name="Tsai I.J."/>
        </authorList>
    </citation>
    <scope>NUCLEOTIDE SEQUENCE [LARGE SCALE GENOMIC DNA]</scope>
    <source>
        <strain evidence="3 4">FFPRI411160</strain>
    </source>
</reference>
<feature type="compositionally biased region" description="Basic and acidic residues" evidence="1">
    <location>
        <begin position="17"/>
        <end position="30"/>
    </location>
</feature>
<dbReference type="STRING" id="2282107.A0A286UJ74"/>
<protein>
    <submittedName>
        <fullName evidence="3">WD40 domain containing protein</fullName>
    </submittedName>
</protein>
<dbReference type="EMBL" id="NBII01000004">
    <property type="protein sequence ID" value="PAV19524.1"/>
    <property type="molecule type" value="Genomic_DNA"/>
</dbReference>
<dbReference type="SUPFAM" id="SSF50978">
    <property type="entry name" value="WD40 repeat-like"/>
    <property type="match status" value="1"/>
</dbReference>
<evidence type="ECO:0000313" key="4">
    <source>
        <dbReference type="Proteomes" id="UP000217199"/>
    </source>
</evidence>
<keyword evidence="2" id="KW-0812">Transmembrane</keyword>
<feature type="transmembrane region" description="Helical" evidence="2">
    <location>
        <begin position="292"/>
        <end position="316"/>
    </location>
</feature>
<feature type="transmembrane region" description="Helical" evidence="2">
    <location>
        <begin position="369"/>
        <end position="393"/>
    </location>
</feature>
<keyword evidence="4" id="KW-1185">Reference proteome</keyword>
<dbReference type="Gene3D" id="2.130.10.10">
    <property type="entry name" value="YVTN repeat-like/Quinoprotein amine dehydrogenase"/>
    <property type="match status" value="1"/>
</dbReference>
<name>A0A286UJ74_9AGAM</name>
<comment type="caution">
    <text evidence="3">The sequence shown here is derived from an EMBL/GenBank/DDBJ whole genome shotgun (WGS) entry which is preliminary data.</text>
</comment>
<dbReference type="Proteomes" id="UP000217199">
    <property type="component" value="Unassembled WGS sequence"/>
</dbReference>
<feature type="transmembrane region" description="Helical" evidence="2">
    <location>
        <begin position="336"/>
        <end position="357"/>
    </location>
</feature>
<evidence type="ECO:0000256" key="2">
    <source>
        <dbReference type="SAM" id="Phobius"/>
    </source>
</evidence>
<gene>
    <name evidence="3" type="ORF">PNOK_0445800</name>
</gene>
<feature type="region of interest" description="Disordered" evidence="1">
    <location>
        <begin position="1"/>
        <end position="30"/>
    </location>
</feature>
<keyword evidence="2" id="KW-1133">Transmembrane helix</keyword>
<evidence type="ECO:0000256" key="1">
    <source>
        <dbReference type="SAM" id="MobiDB-lite"/>
    </source>
</evidence>
<proteinExistence type="predicted"/>
<dbReference type="InterPro" id="IPR015943">
    <property type="entry name" value="WD40/YVTN_repeat-like_dom_sf"/>
</dbReference>
<dbReference type="InParanoid" id="A0A286UJ74"/>
<dbReference type="AlphaFoldDB" id="A0A286UJ74"/>